<accession>A0A6F9DGG7</accession>
<comment type="subcellular location">
    <subcellularLocation>
        <location evidence="1">Mitochondrion membrane</location>
        <topology evidence="1">Peripheral membrane protein</topology>
    </subcellularLocation>
</comment>
<feature type="domain" description="FHA" evidence="14">
    <location>
        <begin position="472"/>
        <end position="526"/>
    </location>
</feature>
<dbReference type="Gene3D" id="3.40.850.10">
    <property type="entry name" value="Kinesin motor domain"/>
    <property type="match status" value="1"/>
</dbReference>
<dbReference type="PROSITE" id="PS00411">
    <property type="entry name" value="KINESIN_MOTOR_1"/>
    <property type="match status" value="1"/>
</dbReference>
<name>A0A6F9DGG7_9ASCI</name>
<evidence type="ECO:0000256" key="9">
    <source>
        <dbReference type="ARBA" id="ARBA00054688"/>
    </source>
</evidence>
<dbReference type="InterPro" id="IPR035892">
    <property type="entry name" value="C2_domain_sf"/>
</dbReference>
<protein>
    <recommendedName>
        <fullName evidence="10">Kinesin-like protein 6</fullName>
    </recommendedName>
</protein>
<feature type="domain" description="Kinesin motor" evidence="15">
    <location>
        <begin position="8"/>
        <end position="359"/>
    </location>
</feature>
<keyword evidence="2" id="KW-0813">Transport</keyword>
<keyword evidence="8 11" id="KW-0505">Motor protein</keyword>
<dbReference type="FunFam" id="2.60.200.20:FF:000034">
    <property type="entry name" value="kinesin-like protein KIF28P"/>
    <property type="match status" value="1"/>
</dbReference>
<dbReference type="GO" id="GO:0031966">
    <property type="term" value="C:mitochondrial membrane"/>
    <property type="evidence" value="ECO:0007669"/>
    <property type="project" value="UniProtKB-SubCell"/>
</dbReference>
<evidence type="ECO:0000256" key="1">
    <source>
        <dbReference type="ARBA" id="ARBA00004318"/>
    </source>
</evidence>
<dbReference type="PRINTS" id="PR00380">
    <property type="entry name" value="KINESINHEAVY"/>
</dbReference>
<comment type="function">
    <text evidence="9">Microtubule-dependent motor protein required for mitochondrion morphology and transport of mitochondria in neuronal cells.</text>
</comment>
<dbReference type="SUPFAM" id="SSF52540">
    <property type="entry name" value="P-loop containing nucleoside triphosphate hydrolases"/>
    <property type="match status" value="1"/>
</dbReference>
<organism evidence="16">
    <name type="scientific">Phallusia mammillata</name>
    <dbReference type="NCBI Taxonomy" id="59560"/>
    <lineage>
        <taxon>Eukaryota</taxon>
        <taxon>Metazoa</taxon>
        <taxon>Chordata</taxon>
        <taxon>Tunicata</taxon>
        <taxon>Ascidiacea</taxon>
        <taxon>Phlebobranchia</taxon>
        <taxon>Ascidiidae</taxon>
        <taxon>Phallusia</taxon>
    </lineage>
</organism>
<evidence type="ECO:0000256" key="4">
    <source>
        <dbReference type="ARBA" id="ARBA00022840"/>
    </source>
</evidence>
<keyword evidence="6" id="KW-0496">Mitochondrion</keyword>
<evidence type="ECO:0000256" key="12">
    <source>
        <dbReference type="SAM" id="Coils"/>
    </source>
</evidence>
<comment type="similarity">
    <text evidence="11">Belongs to the TRAFAC class myosin-kinesin ATPase superfamily. Kinesin family.</text>
</comment>
<keyword evidence="7" id="KW-0472">Membrane</keyword>
<sequence>MPSNGSDSIKVAVRVRPFNEREKSKDSKCAISMRGNTTTITNPNTGETKDFTFDRSYWSHDGFRELDNGQLVRDGDHSPYVDQDRVFEDLGQGVLNNAWDGYNATLFAYGQTGSGKSYSMIGDKVNRGIVPQACGELFQAIEKQDSAKAKELQVSFSILEIYNEQIRDLLANKKQNLGAGTLKVRERGDKRFYVEGLSHHPCRDYATIKRLMKVGAVNRSTAATNMNATSSRSHMVITIKFSQIFNNEVGESTTKTSEINLVDLAGSERAKSTGATGDRLKEGSAINKSLLNLGTVIEALASGKSQKFVPYRDSVLTQLLKSALGGNSKTVMIAAISPADVNYEETLSTLRYADRAKKIKNQAVVNESPTDKLIRELKEENAKLLKMLSGHSTNGFDNDKIKELISQNELQLRDMSLSWEQKLEQARKEWEAEQQRTEQSINVHDTFPYMQNVNEDPQLSGVIKYVIRKGSTVIGRCQDLDNSRQKRIVLQGLGIQEEHCTLVSQDGKVTLKPLSRSQVTVNGDPLTRSQVLHNGDRLKIGSNALFLYIGFPEERTGDANVKKRYDYQFFQKELASKLAPSNNLNNNKDNQAAFLQMYMEYIELMPVVAGVNAMSEEMEREVEFTLQVKNLATRDEAGRDLPKDIIVRVKNKITNQVWIWSKTKFNNRRYMIEELYMNYQEDSTCLKGLTNDNDPFWDPVEDIYLGCAYVWLCGLAHYLHVEEQAAFYDYYGEEVGLVELKMAPCLRNGQLLDDSALVHDPSELLGKPFSCKLEIDRCMGLRWIKENNTRGVMLKYTFYNQHPSLQTQALWCTFNPKLNHTQQLIVDLVDKGFLQYLEECALVIELWGLQAGRNADSAEPNRDSGLIMMADSDFSSVPSSPMLDGQLNDFDTAEKEVALLRKQLQTTLKANEQLKTKCSALKKENKKIRKSLSCRDKLSDMRETPDSANRQRAVTSGTRVQAELGRALKEFFGDIRPVQHNLKIIHQRAPPNGDLKALSRDLDEALTNLRSAVALAVQIHKEERNTET</sequence>
<feature type="region of interest" description="Disordered" evidence="13">
    <location>
        <begin position="937"/>
        <end position="958"/>
    </location>
</feature>
<evidence type="ECO:0000256" key="2">
    <source>
        <dbReference type="ARBA" id="ARBA00022448"/>
    </source>
</evidence>
<evidence type="ECO:0000259" key="14">
    <source>
        <dbReference type="PROSITE" id="PS50006"/>
    </source>
</evidence>
<evidence type="ECO:0000313" key="16">
    <source>
        <dbReference type="EMBL" id="CAB3259102.1"/>
    </source>
</evidence>
<evidence type="ECO:0000256" key="7">
    <source>
        <dbReference type="ARBA" id="ARBA00023136"/>
    </source>
</evidence>
<evidence type="ECO:0000256" key="6">
    <source>
        <dbReference type="ARBA" id="ARBA00023128"/>
    </source>
</evidence>
<evidence type="ECO:0000256" key="10">
    <source>
        <dbReference type="ARBA" id="ARBA00079247"/>
    </source>
</evidence>
<dbReference type="PROSITE" id="PS50067">
    <property type="entry name" value="KINESIN_MOTOR_2"/>
    <property type="match status" value="1"/>
</dbReference>
<evidence type="ECO:0000259" key="15">
    <source>
        <dbReference type="PROSITE" id="PS50067"/>
    </source>
</evidence>
<dbReference type="InterPro" id="IPR019821">
    <property type="entry name" value="Kinesin_motor_CS"/>
</dbReference>
<dbReference type="Gene3D" id="2.60.200.20">
    <property type="match status" value="1"/>
</dbReference>
<dbReference type="PANTHER" id="PTHR47117">
    <property type="entry name" value="STAR-RELATED LIPID TRANSFER PROTEIN 9"/>
    <property type="match status" value="1"/>
</dbReference>
<dbReference type="SUPFAM" id="SSF49879">
    <property type="entry name" value="SMAD/FHA domain"/>
    <property type="match status" value="1"/>
</dbReference>
<evidence type="ECO:0000256" key="8">
    <source>
        <dbReference type="ARBA" id="ARBA00023175"/>
    </source>
</evidence>
<dbReference type="GO" id="GO:0005524">
    <property type="term" value="F:ATP binding"/>
    <property type="evidence" value="ECO:0007669"/>
    <property type="project" value="UniProtKB-UniRule"/>
</dbReference>
<evidence type="ECO:0000256" key="3">
    <source>
        <dbReference type="ARBA" id="ARBA00022741"/>
    </source>
</evidence>
<dbReference type="InterPro" id="IPR027417">
    <property type="entry name" value="P-loop_NTPase"/>
</dbReference>
<dbReference type="AlphaFoldDB" id="A0A6F9DGG7"/>
<dbReference type="GO" id="GO:0008017">
    <property type="term" value="F:microtubule binding"/>
    <property type="evidence" value="ECO:0007669"/>
    <property type="project" value="InterPro"/>
</dbReference>
<keyword evidence="5 12" id="KW-0175">Coiled coil</keyword>
<dbReference type="GO" id="GO:0003777">
    <property type="term" value="F:microtubule motor activity"/>
    <property type="evidence" value="ECO:0007669"/>
    <property type="project" value="InterPro"/>
</dbReference>
<dbReference type="InterPro" id="IPR001752">
    <property type="entry name" value="Kinesin_motor_dom"/>
</dbReference>
<dbReference type="EMBL" id="LR786216">
    <property type="protein sequence ID" value="CAB3259102.1"/>
    <property type="molecule type" value="mRNA"/>
</dbReference>
<dbReference type="SMART" id="SM00129">
    <property type="entry name" value="KISc"/>
    <property type="match status" value="1"/>
</dbReference>
<proteinExistence type="evidence at transcript level"/>
<dbReference type="GO" id="GO:0007018">
    <property type="term" value="P:microtubule-based movement"/>
    <property type="evidence" value="ECO:0007669"/>
    <property type="project" value="InterPro"/>
</dbReference>
<reference evidence="16" key="1">
    <citation type="submission" date="2020-04" db="EMBL/GenBank/DDBJ databases">
        <authorList>
            <person name="Neveu A P."/>
        </authorList>
    </citation>
    <scope>NUCLEOTIDE SEQUENCE</scope>
    <source>
        <tissue evidence="16">Whole embryo</tissue>
    </source>
</reference>
<dbReference type="InterPro" id="IPR008984">
    <property type="entry name" value="SMAD_FHA_dom_sf"/>
</dbReference>
<feature type="compositionally biased region" description="Polar residues" evidence="13">
    <location>
        <begin position="946"/>
        <end position="958"/>
    </location>
</feature>
<dbReference type="InterPro" id="IPR036961">
    <property type="entry name" value="Kinesin_motor_dom_sf"/>
</dbReference>
<evidence type="ECO:0000256" key="13">
    <source>
        <dbReference type="SAM" id="MobiDB-lite"/>
    </source>
</evidence>
<dbReference type="Pfam" id="PF00498">
    <property type="entry name" value="FHA"/>
    <property type="match status" value="1"/>
</dbReference>
<feature type="binding site" evidence="11">
    <location>
        <begin position="110"/>
        <end position="117"/>
    </location>
    <ligand>
        <name>ATP</name>
        <dbReference type="ChEBI" id="CHEBI:30616"/>
    </ligand>
</feature>
<evidence type="ECO:0000256" key="11">
    <source>
        <dbReference type="PROSITE-ProRule" id="PRU00283"/>
    </source>
</evidence>
<keyword evidence="4 11" id="KW-0067">ATP-binding</keyword>
<feature type="coiled-coil region" evidence="12">
    <location>
        <begin position="883"/>
        <end position="931"/>
    </location>
</feature>
<gene>
    <name evidence="16" type="primary">Kif28p-003</name>
</gene>
<dbReference type="InterPro" id="IPR000253">
    <property type="entry name" value="FHA_dom"/>
</dbReference>
<dbReference type="SUPFAM" id="SSF49562">
    <property type="entry name" value="C2 domain (Calcium/lipid-binding domain, CaLB)"/>
    <property type="match status" value="1"/>
</dbReference>
<dbReference type="FunFam" id="3.40.850.10:FF:000063">
    <property type="entry name" value="Kinesin-like protein"/>
    <property type="match status" value="1"/>
</dbReference>
<keyword evidence="3 11" id="KW-0547">Nucleotide-binding</keyword>
<dbReference type="PROSITE" id="PS50006">
    <property type="entry name" value="FHA_DOMAIN"/>
    <property type="match status" value="1"/>
</dbReference>
<dbReference type="Pfam" id="PF00225">
    <property type="entry name" value="Kinesin"/>
    <property type="match status" value="1"/>
</dbReference>
<evidence type="ECO:0000256" key="5">
    <source>
        <dbReference type="ARBA" id="ARBA00023054"/>
    </source>
</evidence>